<dbReference type="GeneID" id="116201479"/>
<name>A0A6P8D2D4_PUNGR</name>
<dbReference type="OrthoDB" id="1675975at2759"/>
<evidence type="ECO:0000313" key="10">
    <source>
        <dbReference type="Proteomes" id="UP000515151"/>
    </source>
</evidence>
<accession>A0A6P8D2D4</accession>
<evidence type="ECO:0000256" key="2">
    <source>
        <dbReference type="ARBA" id="ARBA00008963"/>
    </source>
</evidence>
<dbReference type="GO" id="GO:0005179">
    <property type="term" value="F:hormone activity"/>
    <property type="evidence" value="ECO:0007669"/>
    <property type="project" value="UniProtKB-KW"/>
</dbReference>
<keyword evidence="7" id="KW-0379">Hydroxylation</keyword>
<dbReference type="GO" id="GO:0006995">
    <property type="term" value="P:cellular response to nitrogen starvation"/>
    <property type="evidence" value="ECO:0007669"/>
    <property type="project" value="UniProtKB-ARBA"/>
</dbReference>
<evidence type="ECO:0000256" key="3">
    <source>
        <dbReference type="ARBA" id="ARBA00022523"/>
    </source>
</evidence>
<keyword evidence="3" id="KW-0052">Apoplast</keyword>
<keyword evidence="10" id="KW-1185">Reference proteome</keyword>
<keyword evidence="4" id="KW-0964">Secreted</keyword>
<dbReference type="GO" id="GO:0048364">
    <property type="term" value="P:root development"/>
    <property type="evidence" value="ECO:0007669"/>
    <property type="project" value="InterPro"/>
</dbReference>
<evidence type="ECO:0000256" key="4">
    <source>
        <dbReference type="ARBA" id="ARBA00022525"/>
    </source>
</evidence>
<dbReference type="RefSeq" id="XP_031388589.1">
    <property type="nucleotide sequence ID" value="XM_031532729.1"/>
</dbReference>
<organism evidence="10 11">
    <name type="scientific">Punica granatum</name>
    <name type="common">Pomegranate</name>
    <dbReference type="NCBI Taxonomy" id="22663"/>
    <lineage>
        <taxon>Eukaryota</taxon>
        <taxon>Viridiplantae</taxon>
        <taxon>Streptophyta</taxon>
        <taxon>Embryophyta</taxon>
        <taxon>Tracheophyta</taxon>
        <taxon>Spermatophyta</taxon>
        <taxon>Magnoliopsida</taxon>
        <taxon>eudicotyledons</taxon>
        <taxon>Gunneridae</taxon>
        <taxon>Pentapetalae</taxon>
        <taxon>rosids</taxon>
        <taxon>malvids</taxon>
        <taxon>Myrtales</taxon>
        <taxon>Lythraceae</taxon>
        <taxon>Punica</taxon>
    </lineage>
</organism>
<comment type="similarity">
    <text evidence="2">Belongs to the C-terminally encoded plant signaling peptide (CEP) family.</text>
</comment>
<dbReference type="InterPro" id="IPR033250">
    <property type="entry name" value="CEP"/>
</dbReference>
<dbReference type="GO" id="GO:1901371">
    <property type="term" value="P:regulation of leaf morphogenesis"/>
    <property type="evidence" value="ECO:0007669"/>
    <property type="project" value="TreeGrafter"/>
</dbReference>
<comment type="subcellular location">
    <subcellularLocation>
        <location evidence="1">Secreted</location>
        <location evidence="1">Extracellular space</location>
        <location evidence="1">Apoplast</location>
    </subcellularLocation>
</comment>
<dbReference type="PANTHER" id="PTHR33348">
    <property type="entry name" value="PRECURSOR OF CEP5"/>
    <property type="match status" value="1"/>
</dbReference>
<dbReference type="GO" id="GO:2000280">
    <property type="term" value="P:regulation of root development"/>
    <property type="evidence" value="ECO:0007669"/>
    <property type="project" value="TreeGrafter"/>
</dbReference>
<protein>
    <submittedName>
        <fullName evidence="11">Uncharacterized protein LOC116201479</fullName>
    </submittedName>
</protein>
<keyword evidence="6 9" id="KW-0732">Signal</keyword>
<evidence type="ECO:0000256" key="1">
    <source>
        <dbReference type="ARBA" id="ARBA00004271"/>
    </source>
</evidence>
<reference evidence="11" key="2">
    <citation type="submission" date="2025-08" db="UniProtKB">
        <authorList>
            <consortium name="RefSeq"/>
        </authorList>
    </citation>
    <scope>IDENTIFICATION</scope>
    <source>
        <tissue evidence="11">Leaf</tissue>
    </source>
</reference>
<sequence length="151" mass="16154">MASLLVLLSYAMALALFAPHALFLVSEGRPIRSMQESGSIPSVNQSVVIVAKQKVIPPSMAINQRIVFAQSDVTNMDDFRPTSPENSPGAGHLLEDFMKKAGAQEQTRHMTVKDIHPLTGSSVLGDFRSTEPGHSPGVGHTAGNVNSDPKH</sequence>
<feature type="region of interest" description="Disordered" evidence="8">
    <location>
        <begin position="120"/>
        <end position="151"/>
    </location>
</feature>
<reference evidence="10" key="1">
    <citation type="journal article" date="2020" name="Plant Biotechnol. J.">
        <title>The pomegranate (Punica granatum L.) draft genome dissects genetic divergence between soft- and hard-seeded cultivars.</title>
        <authorList>
            <person name="Luo X."/>
            <person name="Li H."/>
            <person name="Wu Z."/>
            <person name="Yao W."/>
            <person name="Zhao P."/>
            <person name="Cao D."/>
            <person name="Yu H."/>
            <person name="Li K."/>
            <person name="Poudel K."/>
            <person name="Zhao D."/>
            <person name="Zhang F."/>
            <person name="Xia X."/>
            <person name="Chen L."/>
            <person name="Wang Q."/>
            <person name="Jing D."/>
            <person name="Cao S."/>
        </authorList>
    </citation>
    <scope>NUCLEOTIDE SEQUENCE [LARGE SCALE GENOMIC DNA]</scope>
    <source>
        <strain evidence="10">cv. Tunisia</strain>
    </source>
</reference>
<dbReference type="GO" id="GO:1902025">
    <property type="term" value="P:nitrate import"/>
    <property type="evidence" value="ECO:0007669"/>
    <property type="project" value="TreeGrafter"/>
</dbReference>
<evidence type="ECO:0000256" key="9">
    <source>
        <dbReference type="SAM" id="SignalP"/>
    </source>
</evidence>
<dbReference type="PANTHER" id="PTHR33348:SF44">
    <property type="entry name" value="PRECURSOR OF CEP6"/>
    <property type="match status" value="1"/>
</dbReference>
<evidence type="ECO:0000313" key="11">
    <source>
        <dbReference type="RefSeq" id="XP_031388589.1"/>
    </source>
</evidence>
<gene>
    <name evidence="11" type="primary">LOC116201479</name>
</gene>
<evidence type="ECO:0000256" key="8">
    <source>
        <dbReference type="SAM" id="MobiDB-lite"/>
    </source>
</evidence>
<feature type="chain" id="PRO_5028199747" evidence="9">
    <location>
        <begin position="29"/>
        <end position="151"/>
    </location>
</feature>
<dbReference type="AlphaFoldDB" id="A0A6P8D2D4"/>
<evidence type="ECO:0000256" key="5">
    <source>
        <dbReference type="ARBA" id="ARBA00022702"/>
    </source>
</evidence>
<evidence type="ECO:0000256" key="7">
    <source>
        <dbReference type="ARBA" id="ARBA00023278"/>
    </source>
</evidence>
<evidence type="ECO:0000256" key="6">
    <source>
        <dbReference type="ARBA" id="ARBA00022729"/>
    </source>
</evidence>
<feature type="signal peptide" evidence="9">
    <location>
        <begin position="1"/>
        <end position="28"/>
    </location>
</feature>
<keyword evidence="5" id="KW-0372">Hormone</keyword>
<dbReference type="Proteomes" id="UP000515151">
    <property type="component" value="Chromosome 3"/>
</dbReference>
<dbReference type="GO" id="GO:0048046">
    <property type="term" value="C:apoplast"/>
    <property type="evidence" value="ECO:0007669"/>
    <property type="project" value="UniProtKB-SubCell"/>
</dbReference>
<proteinExistence type="inferred from homology"/>